<dbReference type="Gene3D" id="2.40.160.10">
    <property type="entry name" value="Porin"/>
    <property type="match status" value="1"/>
</dbReference>
<evidence type="ECO:0000256" key="1">
    <source>
        <dbReference type="SAM" id="SignalP"/>
    </source>
</evidence>
<protein>
    <submittedName>
        <fullName evidence="2">Putative OmpL-like beta-barrel porin-2</fullName>
    </submittedName>
</protein>
<keyword evidence="3" id="KW-1185">Reference proteome</keyword>
<gene>
    <name evidence="2" type="ORF">BC781_10115</name>
</gene>
<dbReference type="SUPFAM" id="SSF56935">
    <property type="entry name" value="Porins"/>
    <property type="match status" value="1"/>
</dbReference>
<keyword evidence="1" id="KW-0732">Signal</keyword>
<comment type="caution">
    <text evidence="2">The sequence shown here is derived from an EMBL/GenBank/DDBJ whole genome shotgun (WGS) entry which is preliminary data.</text>
</comment>
<feature type="chain" id="PRO_5016334110" evidence="1">
    <location>
        <begin position="22"/>
        <end position="392"/>
    </location>
</feature>
<sequence>MKILNLVVTGLLLISYTQLFATDKDKDKEKSNEVTEETKVDAPVFGGLQISGFVDTYYKMNFGESGVPTSFMEESNSFALGMANIVLSKQTGKVGFVADLAFGPRAEVANGYTGIYTDLSTGEGVSSPTLSIIKQLYVTYSPTEKLTFTMGNFSTFVGYELIDSPGNFNYSTSYMFSNGPFYHTGVKADYAISDKVGVMVGVFNETDSKMSFQDPKLYGAQLSFAPNEKTAIYLNYLGGNYEYSDIDKDAFAQIDLTATFQANDQLLIGVNATNQSWNYQMEGQDDIKTSWFGGALYLNYMLTETAGIGFRGEYIGDDDALILGGYDTGDVEDMGGSITSFTLSGNINIGDLKLIPEVRYDMASDNVSEFLDGDGMATNSTGFLGLAAVYSF</sequence>
<dbReference type="Proteomes" id="UP000245535">
    <property type="component" value="Unassembled WGS sequence"/>
</dbReference>
<reference evidence="2 3" key="1">
    <citation type="submission" date="2018-03" db="EMBL/GenBank/DDBJ databases">
        <title>Genomic Encyclopedia of Archaeal and Bacterial Type Strains, Phase II (KMG-II): from individual species to whole genera.</title>
        <authorList>
            <person name="Goeker M."/>
        </authorList>
    </citation>
    <scope>NUCLEOTIDE SEQUENCE [LARGE SCALE GENOMIC DNA]</scope>
    <source>
        <strain evidence="2 3">DSM 28229</strain>
    </source>
</reference>
<evidence type="ECO:0000313" key="3">
    <source>
        <dbReference type="Proteomes" id="UP000245535"/>
    </source>
</evidence>
<dbReference type="InterPro" id="IPR011486">
    <property type="entry name" value="BBP2"/>
</dbReference>
<feature type="signal peptide" evidence="1">
    <location>
        <begin position="1"/>
        <end position="21"/>
    </location>
</feature>
<dbReference type="EMBL" id="QGDO01000001">
    <property type="protein sequence ID" value="PWJ43669.1"/>
    <property type="molecule type" value="Genomic_DNA"/>
</dbReference>
<dbReference type="Pfam" id="PF07642">
    <property type="entry name" value="BBP2"/>
    <property type="match status" value="1"/>
</dbReference>
<dbReference type="AlphaFoldDB" id="A0A315ZET5"/>
<proteinExistence type="predicted"/>
<dbReference type="OrthoDB" id="1114561at2"/>
<organism evidence="2 3">
    <name type="scientific">Sediminitomix flava</name>
    <dbReference type="NCBI Taxonomy" id="379075"/>
    <lineage>
        <taxon>Bacteria</taxon>
        <taxon>Pseudomonadati</taxon>
        <taxon>Bacteroidota</taxon>
        <taxon>Cytophagia</taxon>
        <taxon>Cytophagales</taxon>
        <taxon>Flammeovirgaceae</taxon>
        <taxon>Sediminitomix</taxon>
    </lineage>
</organism>
<accession>A0A315ZET5</accession>
<evidence type="ECO:0000313" key="2">
    <source>
        <dbReference type="EMBL" id="PWJ43669.1"/>
    </source>
</evidence>
<name>A0A315ZET5_SEDFL</name>
<dbReference type="InterPro" id="IPR023614">
    <property type="entry name" value="Porin_dom_sf"/>
</dbReference>
<dbReference type="RefSeq" id="WP_109615210.1">
    <property type="nucleotide sequence ID" value="NZ_QGDO01000001.1"/>
</dbReference>